<evidence type="ECO:0000313" key="11">
    <source>
        <dbReference type="Proteomes" id="UP000323000"/>
    </source>
</evidence>
<feature type="region of interest" description="Disordered" evidence="8">
    <location>
        <begin position="1"/>
        <end position="47"/>
    </location>
</feature>
<dbReference type="PANTHER" id="PTHR46481:SF2">
    <property type="entry name" value="BED-TYPE DOMAIN-CONTAINING PROTEIN"/>
    <property type="match status" value="1"/>
</dbReference>
<evidence type="ECO:0000256" key="4">
    <source>
        <dbReference type="ARBA" id="ARBA00023015"/>
    </source>
</evidence>
<dbReference type="AlphaFoldDB" id="A0A5C7GUC1"/>
<keyword evidence="6" id="KW-0804">Transcription</keyword>
<dbReference type="SUPFAM" id="SSF140996">
    <property type="entry name" value="Hermes dimerisation domain"/>
    <property type="match status" value="1"/>
</dbReference>
<keyword evidence="1" id="KW-0479">Metal-binding</keyword>
<evidence type="ECO:0000256" key="2">
    <source>
        <dbReference type="ARBA" id="ARBA00022771"/>
    </source>
</evidence>
<feature type="region of interest" description="Disordered" evidence="8">
    <location>
        <begin position="579"/>
        <end position="612"/>
    </location>
</feature>
<gene>
    <name evidence="10" type="ORF">EZV62_027688</name>
</gene>
<keyword evidence="11" id="KW-1185">Reference proteome</keyword>
<name>A0A5C7GUC1_9ROSI</name>
<dbReference type="Pfam" id="PF14372">
    <property type="entry name" value="hAT-like_RNase-H"/>
    <property type="match status" value="1"/>
</dbReference>
<dbReference type="PROSITE" id="PS50808">
    <property type="entry name" value="ZF_BED"/>
    <property type="match status" value="1"/>
</dbReference>
<keyword evidence="4" id="KW-0805">Transcription regulation</keyword>
<keyword evidence="2 7" id="KW-0863">Zinc-finger</keyword>
<evidence type="ECO:0000256" key="8">
    <source>
        <dbReference type="SAM" id="MobiDB-lite"/>
    </source>
</evidence>
<dbReference type="Proteomes" id="UP000323000">
    <property type="component" value="Chromosome 13"/>
</dbReference>
<dbReference type="PANTHER" id="PTHR46481">
    <property type="entry name" value="ZINC FINGER BED DOMAIN-CONTAINING PROTEIN 4"/>
    <property type="match status" value="1"/>
</dbReference>
<keyword evidence="5" id="KW-0238">DNA-binding</keyword>
<dbReference type="InterPro" id="IPR052035">
    <property type="entry name" value="ZnF_BED_domain_contain"/>
</dbReference>
<sequence length="787" mass="89039">MELDPKTTYSSEENSGSQSDDELDNSSYVAKQNSGKRGVRVGSRKGQKKSKCWQHFQEYHTKDGRKRAKCKHCGDTYACGSGSNGTTNMNTHINKRCKKYRPPGNDSRQTFLVKQPNVEGAGSTLATSRFSAEECRRALAEMLILDELPFRFVENRGFRKFCFAMNPRFDVPSRRTIVKDLYKLYVEERIKLKKYFKSSQVRVCLTTDTWTSIQNINYMVVTAHFIDSDWQLQKRILSFSQITDHKGDSIGRCIEKVLLEWGIDKIFTITVDNATANANAISYMNRKLISWRVDGAILEGKYLHLRCCAHILNLIVSDGLKDLHESVVAIRNAVKYVKSSPSRLALFKKSVVHEKLGNNGFVVLDVPTRWNSTYLMLESAVKLRKAFERMEEEDGNYVSYFGEKEGEKKRKGPPLFNDWENSKVFIRFLSTFYDITLDFSASLHVTSNIYFKSWCTILNQLTSLSTERDPLVSRMAVSMKLKFDKYWGGLDKTNNLLIIAVVLDPRYKLAYVKWRFDAFFGAQQVHLMISSLKEVLVDLYECYVKLYGGVGVKSNDGVSSFRSGVSETFCEKEKFSEDSLWGQKQQEEDVSMGKSEEGTVDGGKSEHMDKKTKKRNVDLTFHNSSMNNNETVWVVVKPMLFKLKSEKVAELVVDRGVRVIRKRCGTRGSKMKVGKPIFSNSDLGSEFSRDLDSGEACGDGSFPSLADKDFSVGLFSNSHFFRGDSSNKGKVCEVGLGRGVVSMDTKRKCPPEEMLKDEVVCEGSSIENPISLKGSVSVHDTSVLSGP</sequence>
<comment type="caution">
    <text evidence="10">The sequence shown here is derived from an EMBL/GenBank/DDBJ whole genome shotgun (WGS) entry which is preliminary data.</text>
</comment>
<dbReference type="SUPFAM" id="SSF53098">
    <property type="entry name" value="Ribonuclease H-like"/>
    <property type="match status" value="1"/>
</dbReference>
<dbReference type="SUPFAM" id="SSF57667">
    <property type="entry name" value="beta-beta-alpha zinc fingers"/>
    <property type="match status" value="1"/>
</dbReference>
<dbReference type="InterPro" id="IPR012337">
    <property type="entry name" value="RNaseH-like_sf"/>
</dbReference>
<dbReference type="InterPro" id="IPR036236">
    <property type="entry name" value="Znf_C2H2_sf"/>
</dbReference>
<dbReference type="OrthoDB" id="1745426at2759"/>
<evidence type="ECO:0000256" key="5">
    <source>
        <dbReference type="ARBA" id="ARBA00023125"/>
    </source>
</evidence>
<evidence type="ECO:0000256" key="6">
    <source>
        <dbReference type="ARBA" id="ARBA00023163"/>
    </source>
</evidence>
<keyword evidence="3" id="KW-0862">Zinc</keyword>
<feature type="compositionally biased region" description="Polar residues" evidence="8">
    <location>
        <begin position="7"/>
        <end position="18"/>
    </location>
</feature>
<evidence type="ECO:0000313" key="10">
    <source>
        <dbReference type="EMBL" id="TXG48394.1"/>
    </source>
</evidence>
<dbReference type="InterPro" id="IPR003656">
    <property type="entry name" value="Znf_BED"/>
</dbReference>
<evidence type="ECO:0000259" key="9">
    <source>
        <dbReference type="PROSITE" id="PS50808"/>
    </source>
</evidence>
<evidence type="ECO:0000256" key="3">
    <source>
        <dbReference type="ARBA" id="ARBA00022833"/>
    </source>
</evidence>
<evidence type="ECO:0000256" key="7">
    <source>
        <dbReference type="PROSITE-ProRule" id="PRU00027"/>
    </source>
</evidence>
<dbReference type="InterPro" id="IPR025525">
    <property type="entry name" value="hAT-like_transposase_RNase-H"/>
</dbReference>
<dbReference type="EMBL" id="VAHF01000013">
    <property type="protein sequence ID" value="TXG48394.1"/>
    <property type="molecule type" value="Genomic_DNA"/>
</dbReference>
<dbReference type="SMART" id="SM00614">
    <property type="entry name" value="ZnF_BED"/>
    <property type="match status" value="1"/>
</dbReference>
<organism evidence="10 11">
    <name type="scientific">Acer yangbiense</name>
    <dbReference type="NCBI Taxonomy" id="1000413"/>
    <lineage>
        <taxon>Eukaryota</taxon>
        <taxon>Viridiplantae</taxon>
        <taxon>Streptophyta</taxon>
        <taxon>Embryophyta</taxon>
        <taxon>Tracheophyta</taxon>
        <taxon>Spermatophyta</taxon>
        <taxon>Magnoliopsida</taxon>
        <taxon>eudicotyledons</taxon>
        <taxon>Gunneridae</taxon>
        <taxon>Pentapetalae</taxon>
        <taxon>rosids</taxon>
        <taxon>malvids</taxon>
        <taxon>Sapindales</taxon>
        <taxon>Sapindaceae</taxon>
        <taxon>Hippocastanoideae</taxon>
        <taxon>Acereae</taxon>
        <taxon>Acer</taxon>
    </lineage>
</organism>
<feature type="compositionally biased region" description="Basic residues" evidence="8">
    <location>
        <begin position="37"/>
        <end position="47"/>
    </location>
</feature>
<dbReference type="GO" id="GO:0008270">
    <property type="term" value="F:zinc ion binding"/>
    <property type="evidence" value="ECO:0007669"/>
    <property type="project" value="UniProtKB-KW"/>
</dbReference>
<feature type="domain" description="BED-type" evidence="9">
    <location>
        <begin position="47"/>
        <end position="104"/>
    </location>
</feature>
<protein>
    <recommendedName>
        <fullName evidence="9">BED-type domain-containing protein</fullName>
    </recommendedName>
</protein>
<dbReference type="GO" id="GO:0003677">
    <property type="term" value="F:DNA binding"/>
    <property type="evidence" value="ECO:0007669"/>
    <property type="project" value="UniProtKB-KW"/>
</dbReference>
<proteinExistence type="predicted"/>
<evidence type="ECO:0000256" key="1">
    <source>
        <dbReference type="ARBA" id="ARBA00022723"/>
    </source>
</evidence>
<reference evidence="11" key="1">
    <citation type="journal article" date="2019" name="Gigascience">
        <title>De novo genome assembly of the endangered Acer yangbiense, a plant species with extremely small populations endemic to Yunnan Province, China.</title>
        <authorList>
            <person name="Yang J."/>
            <person name="Wariss H.M."/>
            <person name="Tao L."/>
            <person name="Zhang R."/>
            <person name="Yun Q."/>
            <person name="Hollingsworth P."/>
            <person name="Dao Z."/>
            <person name="Luo G."/>
            <person name="Guo H."/>
            <person name="Ma Y."/>
            <person name="Sun W."/>
        </authorList>
    </citation>
    <scope>NUCLEOTIDE SEQUENCE [LARGE SCALE GENOMIC DNA]</scope>
    <source>
        <strain evidence="11">cv. Malutang</strain>
    </source>
</reference>
<dbReference type="Pfam" id="PF02892">
    <property type="entry name" value="zf-BED"/>
    <property type="match status" value="1"/>
</dbReference>
<accession>A0A5C7GUC1</accession>